<evidence type="ECO:0000256" key="6">
    <source>
        <dbReference type="ARBA" id="ARBA00023004"/>
    </source>
</evidence>
<comment type="similarity">
    <text evidence="2">Belongs to the cytochrome P450 family.</text>
</comment>
<dbReference type="PANTHER" id="PTHR24305">
    <property type="entry name" value="CYTOCHROME P450"/>
    <property type="match status" value="1"/>
</dbReference>
<dbReference type="InterPro" id="IPR002403">
    <property type="entry name" value="Cyt_P450_E_grp-IV"/>
</dbReference>
<dbReference type="Gene3D" id="1.10.630.10">
    <property type="entry name" value="Cytochrome P450"/>
    <property type="match status" value="1"/>
</dbReference>
<dbReference type="GO" id="GO:0020037">
    <property type="term" value="F:heme binding"/>
    <property type="evidence" value="ECO:0007669"/>
    <property type="project" value="InterPro"/>
</dbReference>
<organism evidence="10 11">
    <name type="scientific">Cercophora newfieldiana</name>
    <dbReference type="NCBI Taxonomy" id="92897"/>
    <lineage>
        <taxon>Eukaryota</taxon>
        <taxon>Fungi</taxon>
        <taxon>Dikarya</taxon>
        <taxon>Ascomycota</taxon>
        <taxon>Pezizomycotina</taxon>
        <taxon>Sordariomycetes</taxon>
        <taxon>Sordariomycetidae</taxon>
        <taxon>Sordariales</taxon>
        <taxon>Lasiosphaeriaceae</taxon>
        <taxon>Cercophora</taxon>
    </lineage>
</organism>
<evidence type="ECO:0000256" key="4">
    <source>
        <dbReference type="ARBA" id="ARBA00022723"/>
    </source>
</evidence>
<dbReference type="InterPro" id="IPR001128">
    <property type="entry name" value="Cyt_P450"/>
</dbReference>
<reference evidence="10" key="1">
    <citation type="submission" date="2023-06" db="EMBL/GenBank/DDBJ databases">
        <title>Genome-scale phylogeny and comparative genomics of the fungal order Sordariales.</title>
        <authorList>
            <consortium name="Lawrence Berkeley National Laboratory"/>
            <person name="Hensen N."/>
            <person name="Bonometti L."/>
            <person name="Westerberg I."/>
            <person name="Brannstrom I.O."/>
            <person name="Guillou S."/>
            <person name="Cros-Aarteil S."/>
            <person name="Calhoun S."/>
            <person name="Haridas S."/>
            <person name="Kuo A."/>
            <person name="Mondo S."/>
            <person name="Pangilinan J."/>
            <person name="Riley R."/>
            <person name="Labutti K."/>
            <person name="Andreopoulos B."/>
            <person name="Lipzen A."/>
            <person name="Chen C."/>
            <person name="Yanf M."/>
            <person name="Daum C."/>
            <person name="Ng V."/>
            <person name="Clum A."/>
            <person name="Steindorff A."/>
            <person name="Ohm R."/>
            <person name="Martin F."/>
            <person name="Silar P."/>
            <person name="Natvig D."/>
            <person name="Lalanne C."/>
            <person name="Gautier V."/>
            <person name="Ament-Velasquez S.L."/>
            <person name="Kruys A."/>
            <person name="Hutchinson M.I."/>
            <person name="Powell A.J."/>
            <person name="Barry K."/>
            <person name="Miller A.N."/>
            <person name="Grigoriev I.V."/>
            <person name="Debuchy R."/>
            <person name="Gladieux P."/>
            <person name="Thoren M.H."/>
            <person name="Johannesson H."/>
        </authorList>
    </citation>
    <scope>NUCLEOTIDE SEQUENCE</scope>
    <source>
        <strain evidence="10">SMH2532-1</strain>
    </source>
</reference>
<dbReference type="InterPro" id="IPR050121">
    <property type="entry name" value="Cytochrome_P450_monoxygenase"/>
</dbReference>
<keyword evidence="7 10" id="KW-0503">Monooxygenase</keyword>
<keyword evidence="3 8" id="KW-0349">Heme</keyword>
<dbReference type="EMBL" id="JAULSV010000005">
    <property type="protein sequence ID" value="KAK0644678.1"/>
    <property type="molecule type" value="Genomic_DNA"/>
</dbReference>
<dbReference type="InterPro" id="IPR036396">
    <property type="entry name" value="Cyt_P450_sf"/>
</dbReference>
<comment type="cofactor">
    <cofactor evidence="1 8">
        <name>heme</name>
        <dbReference type="ChEBI" id="CHEBI:30413"/>
    </cofactor>
</comment>
<dbReference type="GO" id="GO:0005506">
    <property type="term" value="F:iron ion binding"/>
    <property type="evidence" value="ECO:0007669"/>
    <property type="project" value="InterPro"/>
</dbReference>
<keyword evidence="6 8" id="KW-0408">Iron</keyword>
<evidence type="ECO:0000256" key="7">
    <source>
        <dbReference type="ARBA" id="ARBA00023033"/>
    </source>
</evidence>
<dbReference type="SUPFAM" id="SSF48264">
    <property type="entry name" value="Cytochrome P450"/>
    <property type="match status" value="1"/>
</dbReference>
<sequence>MMSTSTLFLGLAALSVSYYVVFSVIAWWRLRAFNGPFLASFSYLWILRILRSGRHGELLRPVVDKNATTRIGPNELLTSDPVVIRRMNAVRSRYTRSNWYSLNRLIPGEDSMFSLLDTAEHDKVKAQTAAGYNGKDVPGLEADIDSVIATMVNKIRTKYAADPSNPTELPKPHLDMGRMAQYFTLDSIMKIAFARSFGFLETESDPYGHLDMLDEMVPTMNCVSMVPYLAYIASSSWITKLLTPSEKNAKGIFKILPITRAIVAERFHPSAEAEKKNDMLASFIAHGLTEMQCNNEAVLQVLAGSDTTATAFRSTMLYIITTPRIYNTLQYEIDLAIQNGKISAPITSAESVAHLPYLQAVIWEGLRFHPPFNGFPFKLVPPEGDTIDGKFVPGGTRIAPSYEKFTRLTSVFGEDANVFRPERWLPATWRVGFGQDAESLEWEGGEKERVAEMRRTVELVFGYGRFGCAGRFVAFLELNKVFVELLRHFDFQIVDPTNPWESKNYALFMQRNMWVRVLLRGQ</sequence>
<keyword evidence="4 8" id="KW-0479">Metal-binding</keyword>
<keyword evidence="9" id="KW-0812">Transmembrane</keyword>
<dbReference type="Pfam" id="PF00067">
    <property type="entry name" value="p450"/>
    <property type="match status" value="1"/>
</dbReference>
<dbReference type="CDD" id="cd11060">
    <property type="entry name" value="CYP57A1-like"/>
    <property type="match status" value="1"/>
</dbReference>
<keyword evidence="9" id="KW-1133">Transmembrane helix</keyword>
<dbReference type="PRINTS" id="PR00385">
    <property type="entry name" value="P450"/>
</dbReference>
<dbReference type="GO" id="GO:0016705">
    <property type="term" value="F:oxidoreductase activity, acting on paired donors, with incorporation or reduction of molecular oxygen"/>
    <property type="evidence" value="ECO:0007669"/>
    <property type="project" value="InterPro"/>
</dbReference>
<evidence type="ECO:0000256" key="9">
    <source>
        <dbReference type="SAM" id="Phobius"/>
    </source>
</evidence>
<dbReference type="Proteomes" id="UP001174936">
    <property type="component" value="Unassembled WGS sequence"/>
</dbReference>
<evidence type="ECO:0000313" key="10">
    <source>
        <dbReference type="EMBL" id="KAK0644678.1"/>
    </source>
</evidence>
<proteinExistence type="inferred from homology"/>
<dbReference type="PRINTS" id="PR00465">
    <property type="entry name" value="EP450IV"/>
</dbReference>
<accession>A0AA40CPC2</accession>
<protein>
    <submittedName>
        <fullName evidence="10">Cytochrome P450 monooxygenase</fullName>
    </submittedName>
</protein>
<dbReference type="AlphaFoldDB" id="A0AA40CPC2"/>
<evidence type="ECO:0000256" key="8">
    <source>
        <dbReference type="PIRSR" id="PIRSR602403-1"/>
    </source>
</evidence>
<name>A0AA40CPC2_9PEZI</name>
<evidence type="ECO:0000313" key="11">
    <source>
        <dbReference type="Proteomes" id="UP001174936"/>
    </source>
</evidence>
<dbReference type="GO" id="GO:0004497">
    <property type="term" value="F:monooxygenase activity"/>
    <property type="evidence" value="ECO:0007669"/>
    <property type="project" value="UniProtKB-KW"/>
</dbReference>
<evidence type="ECO:0000256" key="5">
    <source>
        <dbReference type="ARBA" id="ARBA00023002"/>
    </source>
</evidence>
<dbReference type="PANTHER" id="PTHR24305:SF77">
    <property type="entry name" value="CYTOCHROME P450 MONOOXYGENASE"/>
    <property type="match status" value="1"/>
</dbReference>
<keyword evidence="11" id="KW-1185">Reference proteome</keyword>
<feature type="binding site" description="axial binding residue" evidence="8">
    <location>
        <position position="468"/>
    </location>
    <ligand>
        <name>heme</name>
        <dbReference type="ChEBI" id="CHEBI:30413"/>
    </ligand>
    <ligandPart>
        <name>Fe</name>
        <dbReference type="ChEBI" id="CHEBI:18248"/>
    </ligandPart>
</feature>
<keyword evidence="5" id="KW-0560">Oxidoreductase</keyword>
<gene>
    <name evidence="10" type="ORF">B0T16DRAFT_495440</name>
</gene>
<comment type="caution">
    <text evidence="10">The sequence shown here is derived from an EMBL/GenBank/DDBJ whole genome shotgun (WGS) entry which is preliminary data.</text>
</comment>
<evidence type="ECO:0000256" key="1">
    <source>
        <dbReference type="ARBA" id="ARBA00001971"/>
    </source>
</evidence>
<keyword evidence="9" id="KW-0472">Membrane</keyword>
<feature type="transmembrane region" description="Helical" evidence="9">
    <location>
        <begin position="7"/>
        <end position="27"/>
    </location>
</feature>
<evidence type="ECO:0000256" key="3">
    <source>
        <dbReference type="ARBA" id="ARBA00022617"/>
    </source>
</evidence>
<evidence type="ECO:0000256" key="2">
    <source>
        <dbReference type="ARBA" id="ARBA00010617"/>
    </source>
</evidence>